<evidence type="ECO:0000256" key="5">
    <source>
        <dbReference type="ARBA" id="ARBA00022989"/>
    </source>
</evidence>
<feature type="transmembrane region" description="Helical" evidence="9">
    <location>
        <begin position="376"/>
        <end position="396"/>
    </location>
</feature>
<gene>
    <name evidence="10" type="ORF">CUNI_LOCUS8431</name>
</gene>
<evidence type="ECO:0000313" key="10">
    <source>
        <dbReference type="EMBL" id="CAG5122873.1"/>
    </source>
</evidence>
<dbReference type="PROSITE" id="PS01023">
    <property type="entry name" value="PTR2_2"/>
    <property type="match status" value="1"/>
</dbReference>
<feature type="transmembrane region" description="Helical" evidence="9">
    <location>
        <begin position="145"/>
        <end position="165"/>
    </location>
</feature>
<feature type="transmembrane region" description="Helical" evidence="9">
    <location>
        <begin position="628"/>
        <end position="651"/>
    </location>
</feature>
<evidence type="ECO:0000313" key="11">
    <source>
        <dbReference type="Proteomes" id="UP000678393"/>
    </source>
</evidence>
<feature type="compositionally biased region" description="Polar residues" evidence="8">
    <location>
        <begin position="11"/>
        <end position="26"/>
    </location>
</feature>
<dbReference type="GO" id="GO:0022857">
    <property type="term" value="F:transmembrane transporter activity"/>
    <property type="evidence" value="ECO:0007669"/>
    <property type="project" value="InterPro"/>
</dbReference>
<sequence length="686" mass="75666">MANEETKPLLSRSSTPRSQRSYTPASPTFDDRPGSLNQNDRTSPVRDRSRGSDGKQANRGFDGKLANSCHIKAALTSILIAVVFERLTYYGLTGNLVLFLNEAPFNWESYHAVSASFLFFGVTYIMSLLGGWISDSLLGRFKTILLAYGIYLCGYVVLPFIAVNYDSQMNIELPSICPSTNSSAVTNNTSDPPETIFGEPCAGLIIGALTIVAMATGILKANICPFGADQLLQASQQIQLSFFNLFYWCINLGSFLGLGVVAYIEQQESFQTGFIICAVSLGCSAVIFSAGRCCYVCRPRDGSVLTNIVKIFQEAWRNKRQHKVMNCALKKANQEGSHADIDEASPASVKISFLDFAKHCNGGNFHSSLVDDVKKLGMILAVFAVLIPYWLVYFQMQTTFVIQALHMRLDVFNVNYTILHANNSAQEYPIINNNNKFKFAAAWFSLCDALVVIILLPLFDRVIYPRMAKAGYPFTFGKRIVLGMLFAAASMVVAGFVEQFRLKAYWPTSNPCESHAVLQIIGDTVYYAADMSVLWQIPQYTLIGISEVFASVACLQFAVTVAPKSMKAVVTGIFYFFSGVASFIGVAVVLILQRTNTWFQSGDYGDINCRKQCYLAGKMPPGDCHLDYYFFSLAGWEAVGLILFLVVAKVFHLNSEVSVVRSGGKETGSKNKHVQRQSSEPPTPTT</sequence>
<evidence type="ECO:0000256" key="8">
    <source>
        <dbReference type="SAM" id="MobiDB-lite"/>
    </source>
</evidence>
<comment type="caution">
    <text evidence="10">The sequence shown here is derived from an EMBL/GenBank/DDBJ whole genome shotgun (WGS) entry which is preliminary data.</text>
</comment>
<feature type="region of interest" description="Disordered" evidence="8">
    <location>
        <begin position="662"/>
        <end position="686"/>
    </location>
</feature>
<keyword evidence="3 7" id="KW-0812">Transmembrane</keyword>
<evidence type="ECO:0000256" key="2">
    <source>
        <dbReference type="ARBA" id="ARBA00005982"/>
    </source>
</evidence>
<evidence type="ECO:0000256" key="6">
    <source>
        <dbReference type="ARBA" id="ARBA00023136"/>
    </source>
</evidence>
<evidence type="ECO:0000256" key="7">
    <source>
        <dbReference type="RuleBase" id="RU003755"/>
    </source>
</evidence>
<evidence type="ECO:0008006" key="12">
    <source>
        <dbReference type="Google" id="ProtNLM"/>
    </source>
</evidence>
<keyword evidence="4" id="KW-0571">Peptide transport</keyword>
<dbReference type="InterPro" id="IPR000109">
    <property type="entry name" value="POT_fam"/>
</dbReference>
<organism evidence="10 11">
    <name type="scientific">Candidula unifasciata</name>
    <dbReference type="NCBI Taxonomy" id="100452"/>
    <lineage>
        <taxon>Eukaryota</taxon>
        <taxon>Metazoa</taxon>
        <taxon>Spiralia</taxon>
        <taxon>Lophotrochozoa</taxon>
        <taxon>Mollusca</taxon>
        <taxon>Gastropoda</taxon>
        <taxon>Heterobranchia</taxon>
        <taxon>Euthyneura</taxon>
        <taxon>Panpulmonata</taxon>
        <taxon>Eupulmonata</taxon>
        <taxon>Stylommatophora</taxon>
        <taxon>Helicina</taxon>
        <taxon>Helicoidea</taxon>
        <taxon>Geomitridae</taxon>
        <taxon>Candidula</taxon>
    </lineage>
</organism>
<feature type="transmembrane region" description="Helical" evidence="9">
    <location>
        <begin position="573"/>
        <end position="592"/>
    </location>
</feature>
<dbReference type="Pfam" id="PF00854">
    <property type="entry name" value="PTR2"/>
    <property type="match status" value="2"/>
</dbReference>
<evidence type="ECO:0000256" key="9">
    <source>
        <dbReference type="SAM" id="Phobius"/>
    </source>
</evidence>
<comment type="similarity">
    <text evidence="2 7">Belongs to the major facilitator superfamily. Proton-dependent oligopeptide transporter (POT/PTR) (TC 2.A.17) family.</text>
</comment>
<comment type="subcellular location">
    <subcellularLocation>
        <location evidence="1 7">Membrane</location>
        <topology evidence="1 7">Multi-pass membrane protein</topology>
    </subcellularLocation>
</comment>
<protein>
    <recommendedName>
        <fullName evidence="12">Solute carrier family 15 member 4</fullName>
    </recommendedName>
</protein>
<dbReference type="Proteomes" id="UP000678393">
    <property type="component" value="Unassembled WGS sequence"/>
</dbReference>
<dbReference type="OrthoDB" id="8904098at2759"/>
<keyword evidence="5 9" id="KW-1133">Transmembrane helix</keyword>
<dbReference type="Gene3D" id="1.20.1250.20">
    <property type="entry name" value="MFS general substrate transporter like domains"/>
    <property type="match status" value="1"/>
</dbReference>
<dbReference type="GO" id="GO:0006857">
    <property type="term" value="P:oligopeptide transport"/>
    <property type="evidence" value="ECO:0007669"/>
    <property type="project" value="InterPro"/>
</dbReference>
<feature type="transmembrane region" description="Helical" evidence="9">
    <location>
        <begin position="270"/>
        <end position="290"/>
    </location>
</feature>
<dbReference type="GO" id="GO:0016020">
    <property type="term" value="C:membrane"/>
    <property type="evidence" value="ECO:0007669"/>
    <property type="project" value="UniProtKB-SubCell"/>
</dbReference>
<dbReference type="EMBL" id="CAJHNH020001382">
    <property type="protein sequence ID" value="CAG5122873.1"/>
    <property type="molecule type" value="Genomic_DNA"/>
</dbReference>
<feature type="transmembrane region" description="Helical" evidence="9">
    <location>
        <begin position="242"/>
        <end position="264"/>
    </location>
</feature>
<proteinExistence type="inferred from homology"/>
<dbReference type="InterPro" id="IPR036259">
    <property type="entry name" value="MFS_trans_sf"/>
</dbReference>
<feature type="transmembrane region" description="Helical" evidence="9">
    <location>
        <begin position="540"/>
        <end position="561"/>
    </location>
</feature>
<feature type="transmembrane region" description="Helical" evidence="9">
    <location>
        <begin position="202"/>
        <end position="221"/>
    </location>
</feature>
<feature type="transmembrane region" description="Helical" evidence="9">
    <location>
        <begin position="480"/>
        <end position="497"/>
    </location>
</feature>
<dbReference type="AlphaFoldDB" id="A0A8S3Z088"/>
<evidence type="ECO:0000256" key="1">
    <source>
        <dbReference type="ARBA" id="ARBA00004141"/>
    </source>
</evidence>
<feature type="compositionally biased region" description="Basic and acidic residues" evidence="8">
    <location>
        <begin position="43"/>
        <end position="53"/>
    </location>
</feature>
<feature type="transmembrane region" description="Helical" evidence="9">
    <location>
        <begin position="439"/>
        <end position="459"/>
    </location>
</feature>
<keyword evidence="11" id="KW-1185">Reference proteome</keyword>
<feature type="transmembrane region" description="Helical" evidence="9">
    <location>
        <begin position="112"/>
        <end position="133"/>
    </location>
</feature>
<dbReference type="InterPro" id="IPR018456">
    <property type="entry name" value="PTR2_symporter_CS"/>
</dbReference>
<keyword evidence="7" id="KW-0813">Transport</keyword>
<feature type="transmembrane region" description="Helical" evidence="9">
    <location>
        <begin position="73"/>
        <end position="92"/>
    </location>
</feature>
<reference evidence="10" key="1">
    <citation type="submission" date="2021-04" db="EMBL/GenBank/DDBJ databases">
        <authorList>
            <consortium name="Molecular Ecology Group"/>
        </authorList>
    </citation>
    <scope>NUCLEOTIDE SEQUENCE</scope>
</reference>
<dbReference type="PANTHER" id="PTHR11654">
    <property type="entry name" value="OLIGOPEPTIDE TRANSPORTER-RELATED"/>
    <property type="match status" value="1"/>
</dbReference>
<accession>A0A8S3Z088</accession>
<name>A0A8S3Z088_9EUPU</name>
<keyword evidence="4" id="KW-0653">Protein transport</keyword>
<dbReference type="SUPFAM" id="SSF103473">
    <property type="entry name" value="MFS general substrate transporter"/>
    <property type="match status" value="2"/>
</dbReference>
<feature type="region of interest" description="Disordered" evidence="8">
    <location>
        <begin position="1"/>
        <end position="59"/>
    </location>
</feature>
<keyword evidence="6 9" id="KW-0472">Membrane</keyword>
<evidence type="ECO:0000256" key="3">
    <source>
        <dbReference type="ARBA" id="ARBA00022692"/>
    </source>
</evidence>
<evidence type="ECO:0000256" key="4">
    <source>
        <dbReference type="ARBA" id="ARBA00022856"/>
    </source>
</evidence>